<dbReference type="Gene3D" id="3.50.50.60">
    <property type="entry name" value="FAD/NAD(P)-binding domain"/>
    <property type="match status" value="2"/>
</dbReference>
<feature type="compositionally biased region" description="Basic and acidic residues" evidence="2">
    <location>
        <begin position="475"/>
        <end position="508"/>
    </location>
</feature>
<dbReference type="Pfam" id="PF01593">
    <property type="entry name" value="Amino_oxidase"/>
    <property type="match status" value="1"/>
</dbReference>
<feature type="non-terminal residue" evidence="4">
    <location>
        <position position="1"/>
    </location>
</feature>
<evidence type="ECO:0000256" key="2">
    <source>
        <dbReference type="SAM" id="MobiDB-lite"/>
    </source>
</evidence>
<comment type="similarity">
    <text evidence="1">Belongs to the flavin monoamine oxidase family.</text>
</comment>
<sequence>HTHTRVCVQDAARALTWQLCAFEAYARVSLCALPPSAAVHLSAALVPTGMAPGSPSAFASLFPVGGHPKPTRLPSSEEMAVAQGSAERQTAMAKLQGSLVQGLGHQHLDIRLGDPVVSVAYGKDGATVRTQSGAELKAGIAILAVPLGVLQSNATSLDPPLPLWKTDVHARLGVTSSVCVALEYEAPFWRQHSGAAGGKLFGVLPTSLPPPAPPCDELASEAASAAAAAVASAAEAGAAESTSSLGWVFEEVHRDEAGRVVVLAHALAAPGTQASKLPDSALQHAAMTALNSTAPPEASASAGTAAAAGADNGEAPATSTEKGNVDGDGVDADFSDFAHFERIVAGEPAPDAGAERKVGAGPPPLRASVLRWDGGNRASLCRACALPGARACGLVGEDEDENLLLAAAAAPMQAALLFAGEHTVQAGLVGTVPGALLSGVREAARAHKLLLQLRIGGEIVDQEVLDETELDTGKLKADAKQRDKERRQAVKQKQKEEAKAARAEENKAKKAAAAAAKKRKKEEQEDGDALP</sequence>
<accession>A0ABQ7H0D4</accession>
<feature type="non-terminal residue" evidence="4">
    <location>
        <position position="531"/>
    </location>
</feature>
<gene>
    <name evidence="4" type="ORF">DUNSADRAFT_17158</name>
</gene>
<protein>
    <recommendedName>
        <fullName evidence="3">Amine oxidase domain-containing protein</fullName>
    </recommendedName>
</protein>
<dbReference type="SUPFAM" id="SSF51905">
    <property type="entry name" value="FAD/NAD(P)-binding domain"/>
    <property type="match status" value="1"/>
</dbReference>
<dbReference type="InterPro" id="IPR050281">
    <property type="entry name" value="Flavin_monoamine_oxidase"/>
</dbReference>
<keyword evidence="5" id="KW-1185">Reference proteome</keyword>
<dbReference type="EMBL" id="MU069517">
    <property type="protein sequence ID" value="KAF5840314.1"/>
    <property type="molecule type" value="Genomic_DNA"/>
</dbReference>
<name>A0ABQ7H0D4_DUNSA</name>
<feature type="region of interest" description="Disordered" evidence="2">
    <location>
        <begin position="292"/>
        <end position="331"/>
    </location>
</feature>
<dbReference type="InterPro" id="IPR036188">
    <property type="entry name" value="FAD/NAD-bd_sf"/>
</dbReference>
<evidence type="ECO:0000313" key="5">
    <source>
        <dbReference type="Proteomes" id="UP000815325"/>
    </source>
</evidence>
<reference evidence="4" key="1">
    <citation type="submission" date="2017-08" db="EMBL/GenBank/DDBJ databases">
        <authorList>
            <person name="Polle J.E."/>
            <person name="Barry K."/>
            <person name="Cushman J."/>
            <person name="Schmutz J."/>
            <person name="Tran D."/>
            <person name="Hathwaick L.T."/>
            <person name="Yim W.C."/>
            <person name="Jenkins J."/>
            <person name="Mckie-Krisberg Z.M."/>
            <person name="Prochnik S."/>
            <person name="Lindquist E."/>
            <person name="Dockter R.B."/>
            <person name="Adam C."/>
            <person name="Molina H."/>
            <person name="Bunkerborg J."/>
            <person name="Jin E."/>
            <person name="Buchheim M."/>
            <person name="Magnuson J."/>
        </authorList>
    </citation>
    <scope>NUCLEOTIDE SEQUENCE</scope>
    <source>
        <strain evidence="4">CCAP 19/18</strain>
    </source>
</reference>
<organism evidence="4 5">
    <name type="scientific">Dunaliella salina</name>
    <name type="common">Green alga</name>
    <name type="synonym">Protococcus salinus</name>
    <dbReference type="NCBI Taxonomy" id="3046"/>
    <lineage>
        <taxon>Eukaryota</taxon>
        <taxon>Viridiplantae</taxon>
        <taxon>Chlorophyta</taxon>
        <taxon>core chlorophytes</taxon>
        <taxon>Chlorophyceae</taxon>
        <taxon>CS clade</taxon>
        <taxon>Chlamydomonadales</taxon>
        <taxon>Dunaliellaceae</taxon>
        <taxon>Dunaliella</taxon>
    </lineage>
</organism>
<dbReference type="InterPro" id="IPR002937">
    <property type="entry name" value="Amino_oxidase"/>
</dbReference>
<dbReference type="Proteomes" id="UP000815325">
    <property type="component" value="Unassembled WGS sequence"/>
</dbReference>
<proteinExistence type="inferred from homology"/>
<feature type="compositionally biased region" description="Low complexity" evidence="2">
    <location>
        <begin position="292"/>
        <end position="318"/>
    </location>
</feature>
<comment type="caution">
    <text evidence="4">The sequence shown here is derived from an EMBL/GenBank/DDBJ whole genome shotgun (WGS) entry which is preliminary data.</text>
</comment>
<dbReference type="PANTHER" id="PTHR10742:SF410">
    <property type="entry name" value="LYSINE-SPECIFIC HISTONE DEMETHYLASE 2"/>
    <property type="match status" value="1"/>
</dbReference>
<feature type="domain" description="Amine oxidase" evidence="3">
    <location>
        <begin position="89"/>
        <end position="211"/>
    </location>
</feature>
<feature type="region of interest" description="Disordered" evidence="2">
    <location>
        <begin position="475"/>
        <end position="531"/>
    </location>
</feature>
<evidence type="ECO:0000313" key="4">
    <source>
        <dbReference type="EMBL" id="KAF5840314.1"/>
    </source>
</evidence>
<dbReference type="PANTHER" id="PTHR10742">
    <property type="entry name" value="FLAVIN MONOAMINE OXIDASE"/>
    <property type="match status" value="1"/>
</dbReference>
<evidence type="ECO:0000256" key="1">
    <source>
        <dbReference type="ARBA" id="ARBA00005995"/>
    </source>
</evidence>
<evidence type="ECO:0000259" key="3">
    <source>
        <dbReference type="Pfam" id="PF01593"/>
    </source>
</evidence>